<feature type="transmembrane region" description="Helical" evidence="1">
    <location>
        <begin position="75"/>
        <end position="95"/>
    </location>
</feature>
<protein>
    <submittedName>
        <fullName evidence="2">Uncharacterized protein</fullName>
    </submittedName>
</protein>
<organism evidence="2 3">
    <name type="scientific">Botrytis fragariae</name>
    <dbReference type="NCBI Taxonomy" id="1964551"/>
    <lineage>
        <taxon>Eukaryota</taxon>
        <taxon>Fungi</taxon>
        <taxon>Dikarya</taxon>
        <taxon>Ascomycota</taxon>
        <taxon>Pezizomycotina</taxon>
        <taxon>Leotiomycetes</taxon>
        <taxon>Helotiales</taxon>
        <taxon>Sclerotiniaceae</taxon>
        <taxon>Botrytis</taxon>
    </lineage>
</organism>
<accession>A0A8H6AQT6</accession>
<name>A0A8H6AQT6_9HELO</name>
<reference evidence="2 3" key="1">
    <citation type="journal article" date="2020" name="Phytopathology">
        <title>A high-quality genome resource of Botrytis fragariae, a new and rapidly spreading fungal pathogen causing strawberry gray mold in the U.S.A.</title>
        <authorList>
            <person name="Wu Y."/>
            <person name="Saski C.A."/>
            <person name="Schnabel G."/>
            <person name="Xiao S."/>
            <person name="Hu M."/>
        </authorList>
    </citation>
    <scope>NUCLEOTIDE SEQUENCE [LARGE SCALE GENOMIC DNA]</scope>
    <source>
        <strain evidence="2 3">BVB16</strain>
    </source>
</reference>
<dbReference type="RefSeq" id="XP_037190858.1">
    <property type="nucleotide sequence ID" value="XM_037339292.1"/>
</dbReference>
<comment type="caution">
    <text evidence="2">The sequence shown here is derived from an EMBL/GenBank/DDBJ whole genome shotgun (WGS) entry which is preliminary data.</text>
</comment>
<dbReference type="AlphaFoldDB" id="A0A8H6AQT6"/>
<keyword evidence="1" id="KW-0812">Transmembrane</keyword>
<dbReference type="GeneID" id="59262984"/>
<proteinExistence type="predicted"/>
<dbReference type="OrthoDB" id="3528017at2759"/>
<sequence>MTDTPEVTEFPNHIFDLVGELMEVKGRIAQLAGREREAQQIRDHGSRELLELAERVQANTSRLLRLQREIERKRAILRGCAVVASVFVSVLLVRVCEIL</sequence>
<keyword evidence="1" id="KW-0472">Membrane</keyword>
<keyword evidence="3" id="KW-1185">Reference proteome</keyword>
<evidence type="ECO:0000313" key="3">
    <source>
        <dbReference type="Proteomes" id="UP000531561"/>
    </source>
</evidence>
<dbReference type="EMBL" id="JABFCT010000011">
    <property type="protein sequence ID" value="KAF5871911.1"/>
    <property type="molecule type" value="Genomic_DNA"/>
</dbReference>
<keyword evidence="1" id="KW-1133">Transmembrane helix</keyword>
<dbReference type="Proteomes" id="UP000531561">
    <property type="component" value="Unassembled WGS sequence"/>
</dbReference>
<evidence type="ECO:0000256" key="1">
    <source>
        <dbReference type="SAM" id="Phobius"/>
    </source>
</evidence>
<gene>
    <name evidence="2" type="ORF">Bfra_008937</name>
</gene>
<evidence type="ECO:0000313" key="2">
    <source>
        <dbReference type="EMBL" id="KAF5871911.1"/>
    </source>
</evidence>